<dbReference type="EMBL" id="CDPU01000061">
    <property type="protein sequence ID" value="CEO56135.1"/>
    <property type="molecule type" value="Genomic_DNA"/>
</dbReference>
<keyword evidence="1" id="KW-0812">Transmembrane</keyword>
<dbReference type="AlphaFoldDB" id="A0A0B7KMN7"/>
<name>A0A0B7KMN7_BIOOC</name>
<reference evidence="2" key="1">
    <citation type="submission" date="2015-01" db="EMBL/GenBank/DDBJ databases">
        <authorList>
            <person name="Durling Mikael"/>
        </authorList>
    </citation>
    <scope>NUCLEOTIDE SEQUENCE</scope>
</reference>
<accession>A0A0B7KMN7</accession>
<keyword evidence="1" id="KW-1133">Transmembrane helix</keyword>
<organism evidence="2">
    <name type="scientific">Bionectria ochroleuca</name>
    <name type="common">Gliocladium roseum</name>
    <dbReference type="NCBI Taxonomy" id="29856"/>
    <lineage>
        <taxon>Eukaryota</taxon>
        <taxon>Fungi</taxon>
        <taxon>Dikarya</taxon>
        <taxon>Ascomycota</taxon>
        <taxon>Pezizomycotina</taxon>
        <taxon>Sordariomycetes</taxon>
        <taxon>Hypocreomycetidae</taxon>
        <taxon>Hypocreales</taxon>
        <taxon>Bionectriaceae</taxon>
        <taxon>Clonostachys</taxon>
    </lineage>
</organism>
<sequence>MKLLQSSGGLKIRWTDSLSAHLHMDPEKSHLQLFRFPSYCWASIPPIFSRSENHGFKSVSVLHNCATDSTEAHWMQEWEVSEYLVEVLQSYRLLFGQSKAGRELHSKHKPAKAGAPGHDGLLDQLCSEAQPLLGVLEDREAYNLASSFPFLSIRFQELSIYLETTKPRSWIELWKDRRDSAQWLTFWTVLLFGCCGLVLSFLGTVAQILQLWRSW</sequence>
<evidence type="ECO:0000256" key="1">
    <source>
        <dbReference type="SAM" id="Phobius"/>
    </source>
</evidence>
<gene>
    <name evidence="2" type="ORF">BN869_000012193_1</name>
</gene>
<feature type="transmembrane region" description="Helical" evidence="1">
    <location>
        <begin position="184"/>
        <end position="209"/>
    </location>
</feature>
<keyword evidence="1" id="KW-0472">Membrane</keyword>
<proteinExistence type="predicted"/>
<evidence type="ECO:0000313" key="2">
    <source>
        <dbReference type="EMBL" id="CEO56135.1"/>
    </source>
</evidence>
<protein>
    <submittedName>
        <fullName evidence="2">Uncharacterized protein</fullName>
    </submittedName>
</protein>